<evidence type="ECO:0000313" key="2">
    <source>
        <dbReference type="EMBL" id="GCE77053.1"/>
    </source>
</evidence>
<reference evidence="2 3" key="1">
    <citation type="submission" date="2019-01" db="EMBL/GenBank/DDBJ databases">
        <title>Draft genome sequence of Cellulomonas takizawaensis strain TKZ-21.</title>
        <authorList>
            <person name="Yamamura H."/>
            <person name="Hayashi T."/>
            <person name="Hamada M."/>
            <person name="Serisawa Y."/>
            <person name="Matsuyama K."/>
            <person name="Nakagawa Y."/>
            <person name="Otoguro M."/>
            <person name="Yanagida F."/>
            <person name="Hayakawa M."/>
        </authorList>
    </citation>
    <scope>NUCLEOTIDE SEQUENCE [LARGE SCALE GENOMIC DNA]</scope>
    <source>
        <strain evidence="2 3">NBRC12680</strain>
    </source>
</reference>
<gene>
    <name evidence="2" type="ORF">CBZ_21090</name>
</gene>
<protein>
    <submittedName>
        <fullName evidence="2">Uncharacterized protein</fullName>
    </submittedName>
</protein>
<proteinExistence type="predicted"/>
<comment type="caution">
    <text evidence="2">The sequence shown here is derived from an EMBL/GenBank/DDBJ whole genome shotgun (WGS) entry which is preliminary data.</text>
</comment>
<dbReference type="Proteomes" id="UP000289954">
    <property type="component" value="Unassembled WGS sequence"/>
</dbReference>
<dbReference type="AlphaFoldDB" id="A0A402DSD2"/>
<sequence>MHDDEQAGDPGRGSGGQAGTPATPASHVYYFEVGDGVWHGRFELRVTSWRGLLAARVGVRDTLLVVAMWTVQALTGPSRLESTVVARPDAGAHGVADNTVRLSVLGVTVYLLRERYVLLADGLGVTVRAVERFGPFPRLLVRRFDYPAEIGADGLSSTYHMPLLGSAWTARYRVGADRRTLAGELVCAWARATEVARRTGDRPS</sequence>
<keyword evidence="3" id="KW-1185">Reference proteome</keyword>
<accession>A0A402DSD2</accession>
<dbReference type="EMBL" id="BIMR01000166">
    <property type="protein sequence ID" value="GCE77053.1"/>
    <property type="molecule type" value="Genomic_DNA"/>
</dbReference>
<dbReference type="OrthoDB" id="4202214at2"/>
<dbReference type="RefSeq" id="WP_130781654.1">
    <property type="nucleotide sequence ID" value="NZ_BIMR01000166.1"/>
</dbReference>
<name>A0A402DSD2_9CELL</name>
<evidence type="ECO:0000256" key="1">
    <source>
        <dbReference type="SAM" id="MobiDB-lite"/>
    </source>
</evidence>
<evidence type="ECO:0000313" key="3">
    <source>
        <dbReference type="Proteomes" id="UP000289954"/>
    </source>
</evidence>
<organism evidence="2 3">
    <name type="scientific">Cellulomonas biazotea</name>
    <dbReference type="NCBI Taxonomy" id="1709"/>
    <lineage>
        <taxon>Bacteria</taxon>
        <taxon>Bacillati</taxon>
        <taxon>Actinomycetota</taxon>
        <taxon>Actinomycetes</taxon>
        <taxon>Micrococcales</taxon>
        <taxon>Cellulomonadaceae</taxon>
        <taxon>Cellulomonas</taxon>
    </lineage>
</organism>
<feature type="region of interest" description="Disordered" evidence="1">
    <location>
        <begin position="1"/>
        <end position="21"/>
    </location>
</feature>